<name>A0A8J2NQ46_9HEXA</name>
<protein>
    <recommendedName>
        <fullName evidence="8">PQ-loop repeat-containing protein 1</fullName>
    </recommendedName>
</protein>
<evidence type="ECO:0000313" key="6">
    <source>
        <dbReference type="EMBL" id="CAG7632657.1"/>
    </source>
</evidence>
<keyword evidence="7" id="KW-1185">Reference proteome</keyword>
<dbReference type="GO" id="GO:0005829">
    <property type="term" value="C:cytosol"/>
    <property type="evidence" value="ECO:0007669"/>
    <property type="project" value="GOC"/>
</dbReference>
<keyword evidence="4 5" id="KW-0472">Membrane</keyword>
<comment type="caution">
    <text evidence="6">The sequence shown here is derived from an EMBL/GenBank/DDBJ whole genome shotgun (WGS) entry which is preliminary data.</text>
</comment>
<dbReference type="GO" id="GO:0005768">
    <property type="term" value="C:endosome"/>
    <property type="evidence" value="ECO:0007669"/>
    <property type="project" value="TreeGrafter"/>
</dbReference>
<dbReference type="Pfam" id="PF04193">
    <property type="entry name" value="PQ-loop"/>
    <property type="match status" value="1"/>
</dbReference>
<feature type="transmembrane region" description="Helical" evidence="5">
    <location>
        <begin position="53"/>
        <end position="72"/>
    </location>
</feature>
<dbReference type="GO" id="GO:0005802">
    <property type="term" value="C:trans-Golgi network"/>
    <property type="evidence" value="ECO:0007669"/>
    <property type="project" value="TreeGrafter"/>
</dbReference>
<dbReference type="InterPro" id="IPR052241">
    <property type="entry name" value="SLC66/Scramblase_ANY1"/>
</dbReference>
<sequence length="144" mass="16515">SAGSDGSRLEIRKFRDFDKNHFWDWTDFRSYIECILVFTTAGAVAMFMFANSLLFVETVGFMAVFVEAMLGVPQYMKNYRNKSTRGMNRTMVLMWTCGDVFKTTYFVMRSAPVQFTICGALQIGVDLAILTQIWFYTNGNAQVK</sequence>
<reference evidence="6" key="1">
    <citation type="submission" date="2021-06" db="EMBL/GenBank/DDBJ databases">
        <authorList>
            <person name="Hodson N. C."/>
            <person name="Mongue J. A."/>
            <person name="Jaron S. K."/>
        </authorList>
    </citation>
    <scope>NUCLEOTIDE SEQUENCE</scope>
</reference>
<gene>
    <name evidence="6" type="ORF">AFUS01_LOCUS155</name>
</gene>
<dbReference type="PANTHER" id="PTHR14856:SF9">
    <property type="entry name" value="PQ-LOOP REPEAT-CONTAINING PROTEIN 1"/>
    <property type="match status" value="1"/>
</dbReference>
<comment type="subcellular location">
    <subcellularLocation>
        <location evidence="1">Membrane</location>
        <topology evidence="1">Multi-pass membrane protein</topology>
    </subcellularLocation>
</comment>
<evidence type="ECO:0000313" key="7">
    <source>
        <dbReference type="Proteomes" id="UP000708208"/>
    </source>
</evidence>
<keyword evidence="3 5" id="KW-1133">Transmembrane helix</keyword>
<dbReference type="PANTHER" id="PTHR14856">
    <property type="entry name" value="PQ-LOOP REPEAT-CONTAINING PROTEIN 1-LIKE PROTEIN"/>
    <property type="match status" value="1"/>
</dbReference>
<evidence type="ECO:0000256" key="1">
    <source>
        <dbReference type="ARBA" id="ARBA00004141"/>
    </source>
</evidence>
<evidence type="ECO:0008006" key="8">
    <source>
        <dbReference type="Google" id="ProtNLM"/>
    </source>
</evidence>
<evidence type="ECO:0000256" key="5">
    <source>
        <dbReference type="SAM" id="Phobius"/>
    </source>
</evidence>
<feature type="transmembrane region" description="Helical" evidence="5">
    <location>
        <begin position="114"/>
        <end position="136"/>
    </location>
</feature>
<dbReference type="GO" id="GO:0042147">
    <property type="term" value="P:retrograde transport, endosome to Golgi"/>
    <property type="evidence" value="ECO:0007669"/>
    <property type="project" value="TreeGrafter"/>
</dbReference>
<proteinExistence type="predicted"/>
<evidence type="ECO:0000256" key="2">
    <source>
        <dbReference type="ARBA" id="ARBA00022692"/>
    </source>
</evidence>
<dbReference type="FunFam" id="1.20.1280.290:FF:000005">
    <property type="entry name" value="PQ-loop repeat-containing protein 1"/>
    <property type="match status" value="1"/>
</dbReference>
<evidence type="ECO:0000256" key="4">
    <source>
        <dbReference type="ARBA" id="ARBA00023136"/>
    </source>
</evidence>
<dbReference type="GO" id="GO:0016020">
    <property type="term" value="C:membrane"/>
    <property type="evidence" value="ECO:0007669"/>
    <property type="project" value="UniProtKB-SubCell"/>
</dbReference>
<dbReference type="InterPro" id="IPR006603">
    <property type="entry name" value="PQ-loop_rpt"/>
</dbReference>
<keyword evidence="2 5" id="KW-0812">Transmembrane</keyword>
<dbReference type="Proteomes" id="UP000708208">
    <property type="component" value="Unassembled WGS sequence"/>
</dbReference>
<feature type="transmembrane region" description="Helical" evidence="5">
    <location>
        <begin position="28"/>
        <end position="47"/>
    </location>
</feature>
<evidence type="ECO:0000256" key="3">
    <source>
        <dbReference type="ARBA" id="ARBA00022989"/>
    </source>
</evidence>
<feature type="non-terminal residue" evidence="6">
    <location>
        <position position="1"/>
    </location>
</feature>
<accession>A0A8J2NQ46</accession>
<dbReference type="GO" id="GO:0045332">
    <property type="term" value="P:phospholipid translocation"/>
    <property type="evidence" value="ECO:0007669"/>
    <property type="project" value="TreeGrafter"/>
</dbReference>
<dbReference type="AlphaFoldDB" id="A0A8J2NQ46"/>
<dbReference type="SMART" id="SM00679">
    <property type="entry name" value="CTNS"/>
    <property type="match status" value="1"/>
</dbReference>
<organism evidence="6 7">
    <name type="scientific">Allacma fusca</name>
    <dbReference type="NCBI Taxonomy" id="39272"/>
    <lineage>
        <taxon>Eukaryota</taxon>
        <taxon>Metazoa</taxon>
        <taxon>Ecdysozoa</taxon>
        <taxon>Arthropoda</taxon>
        <taxon>Hexapoda</taxon>
        <taxon>Collembola</taxon>
        <taxon>Symphypleona</taxon>
        <taxon>Sminthuridae</taxon>
        <taxon>Allacma</taxon>
    </lineage>
</organism>
<dbReference type="OrthoDB" id="292213at2759"/>
<dbReference type="EMBL" id="CAJVCH010000517">
    <property type="protein sequence ID" value="CAG7632657.1"/>
    <property type="molecule type" value="Genomic_DNA"/>
</dbReference>